<evidence type="ECO:0000313" key="3">
    <source>
        <dbReference type="EMBL" id="KAK2750198.1"/>
    </source>
</evidence>
<reference evidence="3" key="1">
    <citation type="submission" date="2023-02" db="EMBL/GenBank/DDBJ databases">
        <title>Colletotrichum kahawae CIFC_Que2 genome sequencing and assembly.</title>
        <authorList>
            <person name="Baroncelli R."/>
        </authorList>
    </citation>
    <scope>NUCLEOTIDE SEQUENCE</scope>
    <source>
        <strain evidence="3">CIFC_Que2</strain>
    </source>
</reference>
<evidence type="ECO:0000256" key="1">
    <source>
        <dbReference type="PROSITE-ProRule" id="PRU00023"/>
    </source>
</evidence>
<dbReference type="Proteomes" id="UP001281614">
    <property type="component" value="Unassembled WGS sequence"/>
</dbReference>
<keyword evidence="1" id="KW-0040">ANK repeat</keyword>
<protein>
    <recommendedName>
        <fullName evidence="5">Ankyrin</fullName>
    </recommendedName>
</protein>
<dbReference type="AlphaFoldDB" id="A0AAD9YA45"/>
<evidence type="ECO:0008006" key="5">
    <source>
        <dbReference type="Google" id="ProtNLM"/>
    </source>
</evidence>
<feature type="compositionally biased region" description="Basic and acidic residues" evidence="2">
    <location>
        <begin position="771"/>
        <end position="783"/>
    </location>
</feature>
<proteinExistence type="predicted"/>
<evidence type="ECO:0000256" key="2">
    <source>
        <dbReference type="SAM" id="MobiDB-lite"/>
    </source>
</evidence>
<evidence type="ECO:0000313" key="4">
    <source>
        <dbReference type="Proteomes" id="UP001281614"/>
    </source>
</evidence>
<name>A0AAD9YA45_COLKA</name>
<organism evidence="3 4">
    <name type="scientific">Colletotrichum kahawae</name>
    <name type="common">Coffee berry disease fungus</name>
    <dbReference type="NCBI Taxonomy" id="34407"/>
    <lineage>
        <taxon>Eukaryota</taxon>
        <taxon>Fungi</taxon>
        <taxon>Dikarya</taxon>
        <taxon>Ascomycota</taxon>
        <taxon>Pezizomycotina</taxon>
        <taxon>Sordariomycetes</taxon>
        <taxon>Hypocreomycetidae</taxon>
        <taxon>Glomerellales</taxon>
        <taxon>Glomerellaceae</taxon>
        <taxon>Colletotrichum</taxon>
        <taxon>Colletotrichum gloeosporioides species complex</taxon>
    </lineage>
</organism>
<dbReference type="SUPFAM" id="SSF48403">
    <property type="entry name" value="Ankyrin repeat"/>
    <property type="match status" value="1"/>
</dbReference>
<dbReference type="InterPro" id="IPR002110">
    <property type="entry name" value="Ankyrin_rpt"/>
</dbReference>
<accession>A0AAD9YA45</accession>
<dbReference type="Gene3D" id="1.25.40.20">
    <property type="entry name" value="Ankyrin repeat-containing domain"/>
    <property type="match status" value="1"/>
</dbReference>
<gene>
    <name evidence="3" type="ORF">CKAH01_17968</name>
</gene>
<dbReference type="InterPro" id="IPR036770">
    <property type="entry name" value="Ankyrin_rpt-contain_sf"/>
</dbReference>
<dbReference type="Pfam" id="PF00023">
    <property type="entry name" value="Ank"/>
    <property type="match status" value="1"/>
</dbReference>
<feature type="repeat" description="ANK" evidence="1">
    <location>
        <begin position="341"/>
        <end position="373"/>
    </location>
</feature>
<dbReference type="EMBL" id="VYYT01000273">
    <property type="protein sequence ID" value="KAK2750198.1"/>
    <property type="molecule type" value="Genomic_DNA"/>
</dbReference>
<comment type="caution">
    <text evidence="3">The sequence shown here is derived from an EMBL/GenBank/DDBJ whole genome shotgun (WGS) entry which is preliminary data.</text>
</comment>
<sequence>MTAASLQPGQLHYRRTRFSRFQGFQCTCKPIGLRHLPASRRSNITKHRDGCPVSFLDRRNRSVVAGKSVLETLFSCLASIARYKIEYNFTARAIVPWSSPAVILLDRLRERSFRSIENEKQLESRLLPILIGLKELFRQHKAWPTDTLPNDMNILHVACSRLCGKWSEPMAHVYFQFLEALVNMGVPVNGTGAFGTPLRWLLNCGNVHWTMDNYHPNSSNTFSYVARGLIGLDAYYSESPSEFSYEPPFRSSMLVFSTIYGGLSNSLEEAFDYGELCCALFRKSESSIRHIMSASPDHIFERGHHNQTPLHVAVYWPKGLRLLFELAEEACHDIIDKEDKAGLTPIQCAIAWQQAESVELLLGKRASINLEDTSNFFTHQAEIPLSCQTTRVCEILAKELAKRRKSIRDYAFGQLPDEEVEHFQLGHKNQGVWVPREYNLVRPGSIYHSLVMADTLAEALFQSGFHEVDFMENGYTPLMMLLYWDLEDTLRLIAWFEEHQANFYASIPHIKSTVGDQNLVTNRKEFKVIHRLAYLLGARTSSKVPFLTQLPLLPRRIFSNVPRDPCQCYCAPNGCTPASLLAKGWLSTWDDTEREFGWNSDSYGGRISHILCEEGQDVLARVVRVFTFERLGMRHTCCRHHTFGSKSDALGLLSGATGDFRLVSVMDPSEVAEIRGEGCDDGDAGEDRYLAKDLEQLMTEFRASLGDFEDFVEFWGFWDDRMDRFDRDQPAISRKSRQAMIDLGVHLDRVHEIESDEETSPEVGSQDETTEDVKEESGMTDRSEGEDELS</sequence>
<feature type="region of interest" description="Disordered" evidence="2">
    <location>
        <begin position="749"/>
        <end position="790"/>
    </location>
</feature>
<dbReference type="PROSITE" id="PS50088">
    <property type="entry name" value="ANK_REPEAT"/>
    <property type="match status" value="1"/>
</dbReference>
<keyword evidence="4" id="KW-1185">Reference proteome</keyword>
<dbReference type="SMART" id="SM00248">
    <property type="entry name" value="ANK"/>
    <property type="match status" value="4"/>
</dbReference>